<dbReference type="InterPro" id="IPR012910">
    <property type="entry name" value="Plug_dom"/>
</dbReference>
<keyword evidence="6 10" id="KW-0798">TonB box</keyword>
<evidence type="ECO:0000256" key="1">
    <source>
        <dbReference type="ARBA" id="ARBA00004571"/>
    </source>
</evidence>
<evidence type="ECO:0000313" key="14">
    <source>
        <dbReference type="EMBL" id="RRB11528.1"/>
    </source>
</evidence>
<evidence type="ECO:0000256" key="5">
    <source>
        <dbReference type="ARBA" id="ARBA00022729"/>
    </source>
</evidence>
<dbReference type="Gene3D" id="2.40.170.20">
    <property type="entry name" value="TonB-dependent receptor, beta-barrel domain"/>
    <property type="match status" value="1"/>
</dbReference>
<dbReference type="InterPro" id="IPR039426">
    <property type="entry name" value="TonB-dep_rcpt-like"/>
</dbReference>
<evidence type="ECO:0000256" key="2">
    <source>
        <dbReference type="ARBA" id="ARBA00022448"/>
    </source>
</evidence>
<accession>A0A3P1CE51</accession>
<dbReference type="SUPFAM" id="SSF49464">
    <property type="entry name" value="Carboxypeptidase regulatory domain-like"/>
    <property type="match status" value="1"/>
</dbReference>
<evidence type="ECO:0000313" key="15">
    <source>
        <dbReference type="Proteomes" id="UP000274271"/>
    </source>
</evidence>
<keyword evidence="5 11" id="KW-0732">Signal</keyword>
<dbReference type="GO" id="GO:0044718">
    <property type="term" value="P:siderophore transmembrane transport"/>
    <property type="evidence" value="ECO:0007669"/>
    <property type="project" value="TreeGrafter"/>
</dbReference>
<dbReference type="Gene3D" id="2.60.40.1120">
    <property type="entry name" value="Carboxypeptidase-like, regulatory domain"/>
    <property type="match status" value="1"/>
</dbReference>
<comment type="similarity">
    <text evidence="10">Belongs to the TonB-dependent receptor family.</text>
</comment>
<evidence type="ECO:0000256" key="9">
    <source>
        <dbReference type="ARBA" id="ARBA00023237"/>
    </source>
</evidence>
<keyword evidence="4" id="KW-0812">Transmembrane</keyword>
<keyword evidence="2" id="KW-0813">Transport</keyword>
<feature type="chain" id="PRO_5018001800" evidence="11">
    <location>
        <begin position="22"/>
        <end position="795"/>
    </location>
</feature>
<name>A0A3P1CE51_9BACT</name>
<evidence type="ECO:0000256" key="11">
    <source>
        <dbReference type="SAM" id="SignalP"/>
    </source>
</evidence>
<organism evidence="14 15">
    <name type="scientific">Larkinella knui</name>
    <dbReference type="NCBI Taxonomy" id="2025310"/>
    <lineage>
        <taxon>Bacteria</taxon>
        <taxon>Pseudomonadati</taxon>
        <taxon>Bacteroidota</taxon>
        <taxon>Cytophagia</taxon>
        <taxon>Cytophagales</taxon>
        <taxon>Spirosomataceae</taxon>
        <taxon>Larkinella</taxon>
    </lineage>
</organism>
<evidence type="ECO:0000256" key="4">
    <source>
        <dbReference type="ARBA" id="ARBA00022692"/>
    </source>
</evidence>
<keyword evidence="15" id="KW-1185">Reference proteome</keyword>
<sequence>MKTTSTLASLFFALAVIPVVAQTSTTLSGSVWETGNRKPLSGVHVYLPGQQTGAVSNESGFYTLTVSTKDSLTVTFSYVGYETVTRTIFPANQQTLDIELTPGQTLTEVSVKSQSSRQKDSDNPQLSRIEIPIAQLTKIPALLGEKDVLKVIQLLPGVQKGSEGNAGIYVRGGGPDQNLIMVDEAVVYNPSHLLGFFSVFNGDALKSVELTKGGFPARYGGRLSSVIEMGMKEGDKNDLHGTGSIGLIASRLTLEGPLQKGKASFLVSARQCYLGLLTQLVSPGPESGIPSRSGFYDYNAKISFDLGPRDRVYLSGYTGADQFKSQRVANDRTLEAGLGWGNTTGTLRWSHRFSNQVSGHTALIVSQYRMKVSNEEAITIANKPGPVFRLDYLSGIRDFTLKHDLDVYASSKHQLRFGFQVTPHRFTPSAVVSATSETGNPSLETSHAINAVESGAYAEDFWQPTSRWRINAGLRLSYFYHKDAHYVRPEPRLSVAYKLPSDWTIKGAYARMNQYVHMLSSTGVGLPTDLWVPTTDRVKPQQSEQFAMGLVKDFNSDLALTVEGYHKTMTNNISYKEGASFLLTNTTTTGQPARWEDNVTAGKGWSYGGEVMLQKKTGRLSGWIGYTWSWTQWQFADLNGGRKFFPRYDRRHDFSIVGVYELRQRWTLSGTWVYGTGQALTVPMSRYAVSANNPDHSNPAVNPFIDTRNVKDYGEKNSFRAEPFHRLDISLQFHTKKRTRESIWELSVYNAYNRRNPFYYSLEGKVETDGKPSKSVLYRYSLFPVVPTVSYTFKF</sequence>
<gene>
    <name evidence="14" type="ORF">EHT87_23945</name>
</gene>
<dbReference type="InterPro" id="IPR037066">
    <property type="entry name" value="Plug_dom_sf"/>
</dbReference>
<proteinExistence type="inferred from homology"/>
<evidence type="ECO:0000259" key="13">
    <source>
        <dbReference type="Pfam" id="PF07715"/>
    </source>
</evidence>
<comment type="subcellular location">
    <subcellularLocation>
        <location evidence="1">Cell outer membrane</location>
        <topology evidence="1">Multi-pass membrane protein</topology>
    </subcellularLocation>
</comment>
<feature type="domain" description="TonB-dependent receptor plug" evidence="13">
    <location>
        <begin position="145"/>
        <end position="222"/>
    </location>
</feature>
<dbReference type="PANTHER" id="PTHR30069:SF29">
    <property type="entry name" value="HEMOGLOBIN AND HEMOGLOBIN-HAPTOGLOBIN-BINDING PROTEIN 1-RELATED"/>
    <property type="match status" value="1"/>
</dbReference>
<evidence type="ECO:0000256" key="6">
    <source>
        <dbReference type="ARBA" id="ARBA00023077"/>
    </source>
</evidence>
<feature type="domain" description="TonB-dependent receptor-like beta-barrel" evidence="12">
    <location>
        <begin position="295"/>
        <end position="750"/>
    </location>
</feature>
<evidence type="ECO:0000256" key="10">
    <source>
        <dbReference type="RuleBase" id="RU003357"/>
    </source>
</evidence>
<dbReference type="AlphaFoldDB" id="A0A3P1CE51"/>
<comment type="caution">
    <text evidence="14">The sequence shown here is derived from an EMBL/GenBank/DDBJ whole genome shotgun (WGS) entry which is preliminary data.</text>
</comment>
<keyword evidence="7 10" id="KW-0472">Membrane</keyword>
<dbReference type="PANTHER" id="PTHR30069">
    <property type="entry name" value="TONB-DEPENDENT OUTER MEMBRANE RECEPTOR"/>
    <property type="match status" value="1"/>
</dbReference>
<keyword evidence="8 14" id="KW-0675">Receptor</keyword>
<feature type="signal peptide" evidence="11">
    <location>
        <begin position="1"/>
        <end position="21"/>
    </location>
</feature>
<dbReference type="GO" id="GO:0015344">
    <property type="term" value="F:siderophore uptake transmembrane transporter activity"/>
    <property type="evidence" value="ECO:0007669"/>
    <property type="project" value="TreeGrafter"/>
</dbReference>
<evidence type="ECO:0000256" key="3">
    <source>
        <dbReference type="ARBA" id="ARBA00022452"/>
    </source>
</evidence>
<dbReference type="InterPro" id="IPR036942">
    <property type="entry name" value="Beta-barrel_TonB_sf"/>
</dbReference>
<dbReference type="Pfam" id="PF13715">
    <property type="entry name" value="CarbopepD_reg_2"/>
    <property type="match status" value="1"/>
</dbReference>
<dbReference type="SUPFAM" id="SSF56935">
    <property type="entry name" value="Porins"/>
    <property type="match status" value="1"/>
</dbReference>
<dbReference type="GO" id="GO:0009279">
    <property type="term" value="C:cell outer membrane"/>
    <property type="evidence" value="ECO:0007669"/>
    <property type="project" value="UniProtKB-SubCell"/>
</dbReference>
<evidence type="ECO:0000256" key="7">
    <source>
        <dbReference type="ARBA" id="ARBA00023136"/>
    </source>
</evidence>
<protein>
    <submittedName>
        <fullName evidence="14">TonB-dependent receptor</fullName>
    </submittedName>
</protein>
<dbReference type="InterPro" id="IPR000531">
    <property type="entry name" value="Beta-barrel_TonB"/>
</dbReference>
<keyword evidence="9" id="KW-0998">Cell outer membrane</keyword>
<dbReference type="Proteomes" id="UP000274271">
    <property type="component" value="Unassembled WGS sequence"/>
</dbReference>
<dbReference type="Gene3D" id="2.170.130.10">
    <property type="entry name" value="TonB-dependent receptor, plug domain"/>
    <property type="match status" value="1"/>
</dbReference>
<reference evidence="14 15" key="1">
    <citation type="submission" date="2018-11" db="EMBL/GenBank/DDBJ databases">
        <authorList>
            <person name="Zhou Z."/>
            <person name="Wang G."/>
        </authorList>
    </citation>
    <scope>NUCLEOTIDE SEQUENCE [LARGE SCALE GENOMIC DNA]</scope>
    <source>
        <strain evidence="14 15">KCTC42998</strain>
    </source>
</reference>
<keyword evidence="3" id="KW-1134">Transmembrane beta strand</keyword>
<evidence type="ECO:0000256" key="8">
    <source>
        <dbReference type="ARBA" id="ARBA00023170"/>
    </source>
</evidence>
<dbReference type="InterPro" id="IPR008969">
    <property type="entry name" value="CarboxyPept-like_regulatory"/>
</dbReference>
<evidence type="ECO:0000259" key="12">
    <source>
        <dbReference type="Pfam" id="PF00593"/>
    </source>
</evidence>
<dbReference type="Pfam" id="PF00593">
    <property type="entry name" value="TonB_dep_Rec_b-barrel"/>
    <property type="match status" value="1"/>
</dbReference>
<dbReference type="EMBL" id="RQJP01000005">
    <property type="protein sequence ID" value="RRB11528.1"/>
    <property type="molecule type" value="Genomic_DNA"/>
</dbReference>
<dbReference type="OrthoDB" id="9803050at2"/>
<dbReference type="Pfam" id="PF07715">
    <property type="entry name" value="Plug"/>
    <property type="match status" value="1"/>
</dbReference>